<proteinExistence type="predicted"/>
<name>A0ABQ1T4Q1_9GAMM</name>
<accession>A0ABQ1T4Q1</accession>
<dbReference type="EMBL" id="BMIT01000001">
    <property type="protein sequence ID" value="GGE81497.1"/>
    <property type="molecule type" value="Genomic_DNA"/>
</dbReference>
<comment type="caution">
    <text evidence="2">The sequence shown here is derived from an EMBL/GenBank/DDBJ whole genome shotgun (WGS) entry which is preliminary data.</text>
</comment>
<evidence type="ECO:0000313" key="3">
    <source>
        <dbReference type="Proteomes" id="UP000638462"/>
    </source>
</evidence>
<evidence type="ECO:0000256" key="1">
    <source>
        <dbReference type="SAM" id="SignalP"/>
    </source>
</evidence>
<dbReference type="Proteomes" id="UP000638462">
    <property type="component" value="Unassembled WGS sequence"/>
</dbReference>
<organism evidence="2 3">
    <name type="scientific">Pseudoalteromonas gelatinilytica</name>
    <dbReference type="NCBI Taxonomy" id="1703256"/>
    <lineage>
        <taxon>Bacteria</taxon>
        <taxon>Pseudomonadati</taxon>
        <taxon>Pseudomonadota</taxon>
        <taxon>Gammaproteobacteria</taxon>
        <taxon>Alteromonadales</taxon>
        <taxon>Pseudoalteromonadaceae</taxon>
        <taxon>Pseudoalteromonas</taxon>
    </lineage>
</organism>
<keyword evidence="2" id="KW-0449">Lipoprotein</keyword>
<feature type="chain" id="PRO_5045202699" evidence="1">
    <location>
        <begin position="23"/>
        <end position="245"/>
    </location>
</feature>
<protein>
    <submittedName>
        <fullName evidence="2">Lipoprotein</fullName>
    </submittedName>
</protein>
<reference evidence="3" key="1">
    <citation type="journal article" date="2019" name="Int. J. Syst. Evol. Microbiol.">
        <title>The Global Catalogue of Microorganisms (GCM) 10K type strain sequencing project: providing services to taxonomists for standard genome sequencing and annotation.</title>
        <authorList>
            <consortium name="The Broad Institute Genomics Platform"/>
            <consortium name="The Broad Institute Genome Sequencing Center for Infectious Disease"/>
            <person name="Wu L."/>
            <person name="Ma J."/>
        </authorList>
    </citation>
    <scope>NUCLEOTIDE SEQUENCE [LARGE SCALE GENOMIC DNA]</scope>
    <source>
        <strain evidence="3">CGMCC 1.15394</strain>
    </source>
</reference>
<evidence type="ECO:0000313" key="2">
    <source>
        <dbReference type="EMBL" id="GGE81497.1"/>
    </source>
</evidence>
<keyword evidence="3" id="KW-1185">Reference proteome</keyword>
<feature type="signal peptide" evidence="1">
    <location>
        <begin position="1"/>
        <end position="22"/>
    </location>
</feature>
<sequence length="245" mass="26114">MALGKKAALAAVSVFSVFSASAAQTASGEQTKLSEDPTKVVTQFGASYSDELRITGSLSLGAVKKLNASVSANGDEWRVGGSWLFDIGIVNFNFGKQSYDQGAERTTYSVGTFMPLSYFDIAPYGWQIFAMGGYSHVNGEIACLAGQGACLTTEIPGPEGWVLIPNSSDGGYLGAFALKPLSEKWTLMTAAAYSVGSNDYSGYFAAIGASYQFDKQQSFRLFAATEDSDYGSDQNLVLGYTYQFN</sequence>
<keyword evidence="1" id="KW-0732">Signal</keyword>
<dbReference type="RefSeq" id="WP_188726745.1">
    <property type="nucleotide sequence ID" value="NZ_BMIT01000001.1"/>
</dbReference>
<gene>
    <name evidence="2" type="ORF">GCM10008027_02690</name>
</gene>